<reference evidence="5" key="1">
    <citation type="journal article" date="2023" name="G3 (Bethesda)">
        <title>A reference genome for the long-term kleptoplast-retaining sea slug Elysia crispata morphotype clarki.</title>
        <authorList>
            <person name="Eastman K.E."/>
            <person name="Pendleton A.L."/>
            <person name="Shaikh M.A."/>
            <person name="Suttiyut T."/>
            <person name="Ogas R."/>
            <person name="Tomko P."/>
            <person name="Gavelis G."/>
            <person name="Widhalm J.R."/>
            <person name="Wisecaver J.H."/>
        </authorList>
    </citation>
    <scope>NUCLEOTIDE SEQUENCE</scope>
    <source>
        <strain evidence="5">ECLA1</strain>
    </source>
</reference>
<dbReference type="InterPro" id="IPR001079">
    <property type="entry name" value="Galectin_CRD"/>
</dbReference>
<accession>A0AAE0YMP8</accession>
<evidence type="ECO:0000259" key="4">
    <source>
        <dbReference type="PROSITE" id="PS51304"/>
    </source>
</evidence>
<dbReference type="Pfam" id="PF00337">
    <property type="entry name" value="Gal-bind_lectin"/>
    <property type="match status" value="2"/>
</dbReference>
<sequence>MGNNINVPYSGFINGGVRDGTDVVISGRPSHSFNNFSINLCSGPNIDSGDVALHFNPRFHQGHVVRNHKQGGWGAEETAGGMPFRPGHVFTLNMEVKSHGIKILVNNRHFCDFTHRMAKESIRYLFITGDVHISYINFRGAGAPSYPGVAPPYQPGPSYPVGPSPPSYPPAGGYPAGPGQFGPGVVVSHVSSGQIYNPVVPVNTPIPGGFYPGKIIYISGTPYPGGSRFQVNLACGFMESSDLALHFDARFNFGSDFNVVVRTHRVNGQYGSEEKFQNYFPFMPGANFEMMLLCEPHCIKVAVNNQHFIEFMHRIQPIQRIDHVQVQGEVSISQIRFQ</sequence>
<dbReference type="GO" id="GO:0016936">
    <property type="term" value="F:galactoside binding"/>
    <property type="evidence" value="ECO:0007669"/>
    <property type="project" value="TreeGrafter"/>
</dbReference>
<dbReference type="FunFam" id="2.60.120.200:FF:000124">
    <property type="entry name" value="Galectin-4"/>
    <property type="match status" value="2"/>
</dbReference>
<evidence type="ECO:0000256" key="1">
    <source>
        <dbReference type="ARBA" id="ARBA00022734"/>
    </source>
</evidence>
<evidence type="ECO:0000313" key="5">
    <source>
        <dbReference type="EMBL" id="KAK3751623.1"/>
    </source>
</evidence>
<protein>
    <recommendedName>
        <fullName evidence="3">Galectin</fullName>
    </recommendedName>
</protein>
<dbReference type="InterPro" id="IPR013320">
    <property type="entry name" value="ConA-like_dom_sf"/>
</dbReference>
<dbReference type="SUPFAM" id="SSF49899">
    <property type="entry name" value="Concanavalin A-like lectins/glucanases"/>
    <property type="match status" value="2"/>
</dbReference>
<dbReference type="GO" id="GO:0030246">
    <property type="term" value="F:carbohydrate binding"/>
    <property type="evidence" value="ECO:0007669"/>
    <property type="project" value="UniProtKB-UniRule"/>
</dbReference>
<comment type="caution">
    <text evidence="5">The sequence shown here is derived from an EMBL/GenBank/DDBJ whole genome shotgun (WGS) entry which is preliminary data.</text>
</comment>
<proteinExistence type="predicted"/>
<dbReference type="EMBL" id="JAWDGP010005812">
    <property type="protein sequence ID" value="KAK3751623.1"/>
    <property type="molecule type" value="Genomic_DNA"/>
</dbReference>
<dbReference type="CDD" id="cd00070">
    <property type="entry name" value="GLECT"/>
    <property type="match status" value="2"/>
</dbReference>
<evidence type="ECO:0000313" key="6">
    <source>
        <dbReference type="Proteomes" id="UP001283361"/>
    </source>
</evidence>
<keyword evidence="6" id="KW-1185">Reference proteome</keyword>
<evidence type="ECO:0000256" key="3">
    <source>
        <dbReference type="RuleBase" id="RU102079"/>
    </source>
</evidence>
<keyword evidence="1 3" id="KW-0430">Lectin</keyword>
<name>A0AAE0YMP8_9GAST</name>
<dbReference type="Proteomes" id="UP001283361">
    <property type="component" value="Unassembled WGS sequence"/>
</dbReference>
<feature type="domain" description="Galectin" evidence="4">
    <location>
        <begin position="202"/>
        <end position="338"/>
    </location>
</feature>
<dbReference type="Gene3D" id="2.60.120.200">
    <property type="match status" value="2"/>
</dbReference>
<dbReference type="PROSITE" id="PS51304">
    <property type="entry name" value="GALECTIN"/>
    <property type="match status" value="2"/>
</dbReference>
<keyword evidence="2" id="KW-0677">Repeat</keyword>
<dbReference type="SMART" id="SM00276">
    <property type="entry name" value="GLECT"/>
    <property type="match status" value="2"/>
</dbReference>
<feature type="domain" description="Galectin" evidence="4">
    <location>
        <begin position="9"/>
        <end position="139"/>
    </location>
</feature>
<gene>
    <name evidence="5" type="ORF">RRG08_012684</name>
</gene>
<organism evidence="5 6">
    <name type="scientific">Elysia crispata</name>
    <name type="common">lettuce slug</name>
    <dbReference type="NCBI Taxonomy" id="231223"/>
    <lineage>
        <taxon>Eukaryota</taxon>
        <taxon>Metazoa</taxon>
        <taxon>Spiralia</taxon>
        <taxon>Lophotrochozoa</taxon>
        <taxon>Mollusca</taxon>
        <taxon>Gastropoda</taxon>
        <taxon>Heterobranchia</taxon>
        <taxon>Euthyneura</taxon>
        <taxon>Panpulmonata</taxon>
        <taxon>Sacoglossa</taxon>
        <taxon>Placobranchoidea</taxon>
        <taxon>Plakobranchidae</taxon>
        <taxon>Elysia</taxon>
    </lineage>
</organism>
<evidence type="ECO:0000256" key="2">
    <source>
        <dbReference type="ARBA" id="ARBA00022737"/>
    </source>
</evidence>
<dbReference type="AlphaFoldDB" id="A0AAE0YMP8"/>
<dbReference type="PANTHER" id="PTHR11346:SF176">
    <property type="entry name" value="32 KDA BETA-GALACTOSIDE-BINDING LECTIN LEC-3"/>
    <property type="match status" value="1"/>
</dbReference>
<dbReference type="SMART" id="SM00908">
    <property type="entry name" value="Gal-bind_lectin"/>
    <property type="match status" value="2"/>
</dbReference>
<dbReference type="PANTHER" id="PTHR11346">
    <property type="entry name" value="GALECTIN"/>
    <property type="match status" value="1"/>
</dbReference>
<dbReference type="InterPro" id="IPR044156">
    <property type="entry name" value="Galectin-like"/>
</dbReference>